<evidence type="ECO:0000313" key="2">
    <source>
        <dbReference type="Proteomes" id="UP000886523"/>
    </source>
</evidence>
<organism evidence="1 2">
    <name type="scientific">Hydnum rufescens UP504</name>
    <dbReference type="NCBI Taxonomy" id="1448309"/>
    <lineage>
        <taxon>Eukaryota</taxon>
        <taxon>Fungi</taxon>
        <taxon>Dikarya</taxon>
        <taxon>Basidiomycota</taxon>
        <taxon>Agaricomycotina</taxon>
        <taxon>Agaricomycetes</taxon>
        <taxon>Cantharellales</taxon>
        <taxon>Hydnaceae</taxon>
        <taxon>Hydnum</taxon>
    </lineage>
</organism>
<keyword evidence="2" id="KW-1185">Reference proteome</keyword>
<dbReference type="Proteomes" id="UP000886523">
    <property type="component" value="Unassembled WGS sequence"/>
</dbReference>
<dbReference type="AlphaFoldDB" id="A0A9P6DK51"/>
<name>A0A9P6DK51_9AGAM</name>
<accession>A0A9P6DK51</accession>
<reference evidence="1" key="1">
    <citation type="journal article" date="2020" name="Nat. Commun.">
        <title>Large-scale genome sequencing of mycorrhizal fungi provides insights into the early evolution of symbiotic traits.</title>
        <authorList>
            <person name="Miyauchi S."/>
            <person name="Kiss E."/>
            <person name="Kuo A."/>
            <person name="Drula E."/>
            <person name="Kohler A."/>
            <person name="Sanchez-Garcia M."/>
            <person name="Morin E."/>
            <person name="Andreopoulos B."/>
            <person name="Barry K.W."/>
            <person name="Bonito G."/>
            <person name="Buee M."/>
            <person name="Carver A."/>
            <person name="Chen C."/>
            <person name="Cichocki N."/>
            <person name="Clum A."/>
            <person name="Culley D."/>
            <person name="Crous P.W."/>
            <person name="Fauchery L."/>
            <person name="Girlanda M."/>
            <person name="Hayes R.D."/>
            <person name="Keri Z."/>
            <person name="LaButti K."/>
            <person name="Lipzen A."/>
            <person name="Lombard V."/>
            <person name="Magnuson J."/>
            <person name="Maillard F."/>
            <person name="Murat C."/>
            <person name="Nolan M."/>
            <person name="Ohm R.A."/>
            <person name="Pangilinan J."/>
            <person name="Pereira M.F."/>
            <person name="Perotto S."/>
            <person name="Peter M."/>
            <person name="Pfister S."/>
            <person name="Riley R."/>
            <person name="Sitrit Y."/>
            <person name="Stielow J.B."/>
            <person name="Szollosi G."/>
            <person name="Zifcakova L."/>
            <person name="Stursova M."/>
            <person name="Spatafora J.W."/>
            <person name="Tedersoo L."/>
            <person name="Vaario L.M."/>
            <person name="Yamada A."/>
            <person name="Yan M."/>
            <person name="Wang P."/>
            <person name="Xu J."/>
            <person name="Bruns T."/>
            <person name="Baldrian P."/>
            <person name="Vilgalys R."/>
            <person name="Dunand C."/>
            <person name="Henrissat B."/>
            <person name="Grigoriev I.V."/>
            <person name="Hibbett D."/>
            <person name="Nagy L.G."/>
            <person name="Martin F.M."/>
        </authorList>
    </citation>
    <scope>NUCLEOTIDE SEQUENCE</scope>
    <source>
        <strain evidence="1">UP504</strain>
    </source>
</reference>
<evidence type="ECO:0000313" key="1">
    <source>
        <dbReference type="EMBL" id="KAF9505941.1"/>
    </source>
</evidence>
<comment type="caution">
    <text evidence="1">The sequence shown here is derived from an EMBL/GenBank/DDBJ whole genome shotgun (WGS) entry which is preliminary data.</text>
</comment>
<proteinExistence type="predicted"/>
<gene>
    <name evidence="1" type="ORF">BS47DRAFT_482798</name>
</gene>
<sequence>MHPTLWDLYRRQLRYDDSASGVKDDSYNISMETSCGSAHDVPLYSCNYVIDFPPHSSFLALSKPLSNYACVDEWFSQRTRGRPKVLPLLSSILFKPMRLSRAGAQTPSITPGNGREIVITTTLKPMLSVTPKMMKKDTPDQGQKALLRRMSLVIKASRRVCKQ</sequence>
<dbReference type="EMBL" id="MU129131">
    <property type="protein sequence ID" value="KAF9505941.1"/>
    <property type="molecule type" value="Genomic_DNA"/>
</dbReference>
<protein>
    <submittedName>
        <fullName evidence="1">Uncharacterized protein</fullName>
    </submittedName>
</protein>